<evidence type="ECO:0000313" key="7">
    <source>
        <dbReference type="EMBL" id="MBH5337769.1"/>
    </source>
</evidence>
<feature type="domain" description="Asparagine synthetase" evidence="6">
    <location>
        <begin position="194"/>
        <end position="549"/>
    </location>
</feature>
<evidence type="ECO:0000256" key="3">
    <source>
        <dbReference type="ARBA" id="ARBA00012737"/>
    </source>
</evidence>
<comment type="similarity">
    <text evidence="2">Belongs to the asparagine synthetase family.</text>
</comment>
<gene>
    <name evidence="7" type="ORF">IHE55_24535</name>
</gene>
<dbReference type="RefSeq" id="WP_197991011.1">
    <property type="nucleotide sequence ID" value="NZ_JACYXC010000001.1"/>
</dbReference>
<dbReference type="Gene3D" id="3.40.50.620">
    <property type="entry name" value="HUPs"/>
    <property type="match status" value="1"/>
</dbReference>
<comment type="catalytic activity">
    <reaction evidence="5">
        <text>L-aspartate + L-glutamine + ATP + H2O = L-asparagine + L-glutamate + AMP + diphosphate + H(+)</text>
        <dbReference type="Rhea" id="RHEA:12228"/>
        <dbReference type="ChEBI" id="CHEBI:15377"/>
        <dbReference type="ChEBI" id="CHEBI:15378"/>
        <dbReference type="ChEBI" id="CHEBI:29985"/>
        <dbReference type="ChEBI" id="CHEBI:29991"/>
        <dbReference type="ChEBI" id="CHEBI:30616"/>
        <dbReference type="ChEBI" id="CHEBI:33019"/>
        <dbReference type="ChEBI" id="CHEBI:58048"/>
        <dbReference type="ChEBI" id="CHEBI:58359"/>
        <dbReference type="ChEBI" id="CHEBI:456215"/>
        <dbReference type="EC" id="6.3.5.4"/>
    </reaction>
</comment>
<comment type="pathway">
    <text evidence="1">Amino-acid biosynthesis; L-asparagine biosynthesis; L-asparagine from L-aspartate (L-Gln route): step 1/1.</text>
</comment>
<dbReference type="PIRSF" id="PIRSF001589">
    <property type="entry name" value="Asn_synthetase_glu-h"/>
    <property type="match status" value="1"/>
</dbReference>
<dbReference type="EC" id="6.3.5.4" evidence="3"/>
<dbReference type="Gene3D" id="3.60.20.10">
    <property type="entry name" value="Glutamine Phosphoribosylpyrophosphate, subunit 1, domain 1"/>
    <property type="match status" value="1"/>
</dbReference>
<proteinExistence type="inferred from homology"/>
<dbReference type="InterPro" id="IPR006426">
    <property type="entry name" value="Asn_synth_AEB"/>
</dbReference>
<dbReference type="NCBIfam" id="NF033561">
    <property type="entry name" value="macrolact_Ik_Al"/>
    <property type="match status" value="1"/>
</dbReference>
<organism evidence="7 8">
    <name type="scientific">Streptomyces pactum</name>
    <dbReference type="NCBI Taxonomy" id="68249"/>
    <lineage>
        <taxon>Bacteria</taxon>
        <taxon>Bacillati</taxon>
        <taxon>Actinomycetota</taxon>
        <taxon>Actinomycetes</taxon>
        <taxon>Kitasatosporales</taxon>
        <taxon>Streptomycetaceae</taxon>
        <taxon>Streptomyces</taxon>
    </lineage>
</organism>
<sequence>MRWFGGARASSGTPPVPWGARRLWREPEVWSVETTVRLAESEGGRRLAVFGPCGATDTELARLVRCTDLQEFDAAATAWSGSYTLALDDRGDSLTLWADPAGSCPLYVTEIDGAHVWASSSLALASLLGSRPDTAWLAAHLVDPAAWTPGLSAWTGVEQVPPGHRWTVPHDGAPYSTPYWRPVSSTWPEAVYRLRSDLANSVLIRVNGRRVSSDLSGGLDSSTLAAHAAQCGAVLGVTFHPKGRESGGDADHARSVARAFPSIRHSFMALGREHLPFTDLDALVLTDEPAPSAVTIAQLCSHFALLAAEGASVHLTGDGGDSLFMPPPVHLADLARSGRLLRLARDAQAWGRLHRSSPWRVVAAACKAPARLGNVSLPKPWLTHHAVTLAESVVSTDADPDHLGYADRHLLNEARYVGRTAATENQLAAVYGIEMHNPFTDARVLETVMAAPSSERWSAHRYKPLLSDAVADLLPDDVLQRGCKGLFAVDHHHGLRANQTRVLELVAGHLADLGLVRPAVLRSLLRRAVLGIDIPWGLIEPLLGTELWLRTTDTATTRVRWEKRP</sequence>
<protein>
    <recommendedName>
        <fullName evidence="3">asparagine synthase (glutamine-hydrolyzing)</fullName>
        <ecNumber evidence="3">6.3.5.4</ecNumber>
    </recommendedName>
</protein>
<name>A0ABS0NRD5_9ACTN</name>
<dbReference type="SUPFAM" id="SSF56235">
    <property type="entry name" value="N-terminal nucleophile aminohydrolases (Ntn hydrolases)"/>
    <property type="match status" value="1"/>
</dbReference>
<evidence type="ECO:0000256" key="1">
    <source>
        <dbReference type="ARBA" id="ARBA00005187"/>
    </source>
</evidence>
<accession>A0ABS0NRD5</accession>
<dbReference type="InterPro" id="IPR029055">
    <property type="entry name" value="Ntn_hydrolases_N"/>
</dbReference>
<evidence type="ECO:0000256" key="4">
    <source>
        <dbReference type="ARBA" id="ARBA00022888"/>
    </source>
</evidence>
<reference evidence="7 8" key="1">
    <citation type="submission" date="2020-09" db="EMBL/GenBank/DDBJ databases">
        <title>Biosynthesis of the nuclear factor of activated T cells inhibitor NFAT-133 and its congeners in Streptomyces pactum.</title>
        <authorList>
            <person name="Zhou W."/>
            <person name="Posri P."/>
            <person name="Abugrain M.E."/>
            <person name="Weisberg A.J."/>
            <person name="Chang J.H."/>
            <person name="Mahmud T."/>
        </authorList>
    </citation>
    <scope>NUCLEOTIDE SEQUENCE [LARGE SCALE GENOMIC DNA]</scope>
    <source>
        <strain evidence="7 8">ATCC 27456</strain>
    </source>
</reference>
<evidence type="ECO:0000256" key="2">
    <source>
        <dbReference type="ARBA" id="ARBA00005752"/>
    </source>
</evidence>
<evidence type="ECO:0000256" key="5">
    <source>
        <dbReference type="ARBA" id="ARBA00048741"/>
    </source>
</evidence>
<dbReference type="PANTHER" id="PTHR43284:SF1">
    <property type="entry name" value="ASPARAGINE SYNTHETASE"/>
    <property type="match status" value="1"/>
</dbReference>
<keyword evidence="4" id="KW-0061">Asparagine biosynthesis</keyword>
<comment type="caution">
    <text evidence="7">The sequence shown here is derived from an EMBL/GenBank/DDBJ whole genome shotgun (WGS) entry which is preliminary data.</text>
</comment>
<dbReference type="EMBL" id="JACYXC010000001">
    <property type="protein sequence ID" value="MBH5337769.1"/>
    <property type="molecule type" value="Genomic_DNA"/>
</dbReference>
<evidence type="ECO:0000313" key="8">
    <source>
        <dbReference type="Proteomes" id="UP000807371"/>
    </source>
</evidence>
<dbReference type="Pfam" id="PF00733">
    <property type="entry name" value="Asn_synthase"/>
    <property type="match status" value="1"/>
</dbReference>
<dbReference type="PANTHER" id="PTHR43284">
    <property type="entry name" value="ASPARAGINE SYNTHETASE (GLUTAMINE-HYDROLYZING)"/>
    <property type="match status" value="1"/>
</dbReference>
<dbReference type="InterPro" id="IPR051786">
    <property type="entry name" value="ASN_synthetase/amidase"/>
</dbReference>
<keyword evidence="4" id="KW-0028">Amino-acid biosynthesis</keyword>
<dbReference type="InterPro" id="IPR014729">
    <property type="entry name" value="Rossmann-like_a/b/a_fold"/>
</dbReference>
<evidence type="ECO:0000259" key="6">
    <source>
        <dbReference type="Pfam" id="PF00733"/>
    </source>
</evidence>
<dbReference type="SUPFAM" id="SSF52402">
    <property type="entry name" value="Adenine nucleotide alpha hydrolases-like"/>
    <property type="match status" value="1"/>
</dbReference>
<dbReference type="InterPro" id="IPR001962">
    <property type="entry name" value="Asn_synthase"/>
</dbReference>
<keyword evidence="8" id="KW-1185">Reference proteome</keyword>
<dbReference type="Proteomes" id="UP000807371">
    <property type="component" value="Unassembled WGS sequence"/>
</dbReference>